<dbReference type="RefSeq" id="WP_145396400.1">
    <property type="nucleotide sequence ID" value="NZ_VLKU01000002.1"/>
</dbReference>
<dbReference type="EMBL" id="VLKU01000002">
    <property type="protein sequence ID" value="TWI36975.1"/>
    <property type="molecule type" value="Genomic_DNA"/>
</dbReference>
<proteinExistence type="predicted"/>
<protein>
    <recommendedName>
        <fullName evidence="3">ATPase</fullName>
    </recommendedName>
</protein>
<gene>
    <name evidence="1" type="ORF">IQ24_00765</name>
</gene>
<comment type="caution">
    <text evidence="1">The sequence shown here is derived from an EMBL/GenBank/DDBJ whole genome shotgun (WGS) entry which is preliminary data.</text>
</comment>
<keyword evidence="2" id="KW-1185">Reference proteome</keyword>
<evidence type="ECO:0000313" key="1">
    <source>
        <dbReference type="EMBL" id="TWI36975.1"/>
    </source>
</evidence>
<name>A0A562NXU1_9RHOB</name>
<dbReference type="OrthoDB" id="9179688at2"/>
<dbReference type="Proteomes" id="UP000316225">
    <property type="component" value="Unassembled WGS sequence"/>
</dbReference>
<organism evidence="1 2">
    <name type="scientific">Paracoccus sulfuroxidans</name>
    <dbReference type="NCBI Taxonomy" id="384678"/>
    <lineage>
        <taxon>Bacteria</taxon>
        <taxon>Pseudomonadati</taxon>
        <taxon>Pseudomonadota</taxon>
        <taxon>Alphaproteobacteria</taxon>
        <taxon>Rhodobacterales</taxon>
        <taxon>Paracoccaceae</taxon>
        <taxon>Paracoccus</taxon>
    </lineage>
</organism>
<dbReference type="NCBIfam" id="NF047389">
    <property type="entry name" value="ATPase_Sll1717"/>
    <property type="match status" value="1"/>
</dbReference>
<evidence type="ECO:0008006" key="3">
    <source>
        <dbReference type="Google" id="ProtNLM"/>
    </source>
</evidence>
<dbReference type="InterPro" id="IPR059206">
    <property type="entry name" value="Sll1717-like"/>
</dbReference>
<reference evidence="1 2" key="1">
    <citation type="journal article" date="2015" name="Stand. Genomic Sci.">
        <title>Genomic Encyclopedia of Bacterial and Archaeal Type Strains, Phase III: the genomes of soil and plant-associated and newly described type strains.</title>
        <authorList>
            <person name="Whitman W.B."/>
            <person name="Woyke T."/>
            <person name="Klenk H.P."/>
            <person name="Zhou Y."/>
            <person name="Lilburn T.G."/>
            <person name="Beck B.J."/>
            <person name="De Vos P."/>
            <person name="Vandamme P."/>
            <person name="Eisen J.A."/>
            <person name="Garrity G."/>
            <person name="Hugenholtz P."/>
            <person name="Kyrpides N.C."/>
        </authorList>
    </citation>
    <scope>NUCLEOTIDE SEQUENCE [LARGE SCALE GENOMIC DNA]</scope>
    <source>
        <strain evidence="1 2">CGMCC 1.5364</strain>
    </source>
</reference>
<sequence length="493" mass="56304">MSSADLNNIDSFGSVSAEDDNILLDYFISTDSVKRVRDGGAFIVLGRKGSGKTAIVRHFTEGVDKQRSRALNLRNYPWNVHASRIDRGADAVDAYVASWRYLVAIELAVWALEKSRHNPNAHQKPLIDFLTENYGGPHPNLSDIIRPKTLKTKGFIFNPQILGNSLGSIDLERGDKNKDLGLELETLTSALLKSATTIIKEINLGEFLLHFDELDAGLDNLDDTRKRMVVGLILALRNLRRDFRDMEVDVKPILYLRTDIWDDLAFSDKNKITQSLAETIEWNPDTLKQLVEERLKAKFNTPTAWEDVIDNQLMRGSQPKWNHIISRTLKRPRDVIQFLNIALKVAKRRQDAIKLKTQINEPLKFQNKDIVNSRPDYSAYLKKELDDEILPHWPKWDEAMQAISKIGTETFSLEIFDAEYALRKSTANPFTMADALKSLHKFSTIGYRTRSGYGGSKWVFMYEEPDRGWDAHATQFKVHPGLKEHAGLREGRK</sequence>
<dbReference type="AlphaFoldDB" id="A0A562NXU1"/>
<accession>A0A562NXU1</accession>
<evidence type="ECO:0000313" key="2">
    <source>
        <dbReference type="Proteomes" id="UP000316225"/>
    </source>
</evidence>